<keyword evidence="1" id="KW-0812">Transmembrane</keyword>
<name>A0A5T8B7K2_SALER</name>
<feature type="transmembrane region" description="Helical" evidence="1">
    <location>
        <begin position="26"/>
        <end position="47"/>
    </location>
</feature>
<reference evidence="2" key="1">
    <citation type="submission" date="2018-07" db="EMBL/GenBank/DDBJ databases">
        <authorList>
            <consortium name="PulseNet: The National Subtyping Network for Foodborne Disease Surveillance"/>
            <person name="Tarr C.L."/>
            <person name="Trees E."/>
            <person name="Katz L.S."/>
            <person name="Carleton-Romer H.A."/>
            <person name="Stroika S."/>
            <person name="Kucerova Z."/>
            <person name="Roache K.F."/>
            <person name="Sabol A.L."/>
            <person name="Besser J."/>
            <person name="Gerner-Smidt P."/>
        </authorList>
    </citation>
    <scope>NUCLEOTIDE SEQUENCE</scope>
    <source>
        <strain evidence="2">PNUSAS044948</strain>
    </source>
</reference>
<evidence type="ECO:0000313" key="2">
    <source>
        <dbReference type="EMBL" id="EBN4399655.1"/>
    </source>
</evidence>
<sequence>MHEYLIAFVQGLIRLISMKKTYADSLFKTFILIALASSIMVPLPYAFADTENNTAFVQLNPEYDKYIDFNTYNGDFNNGWEDLEYGIGDIAINDATITTDNYSNSNTGMASIKKNMVNNSILSTESSYSRDLFAKAGGKLNIPDTHTISGDGNWLLNAGVGEKVTIVPSLIYQKNLNVILNATGMSIYGAIGTNNGIVHVKSSLNANIFSGADFVLTSDNKIPTKEELEKLNYRPVEWKIVPIVNVTTDYYSNVRVIGMQAASLSRDNASAINNGSIFVNGSILSKKEALVNFANPDIKNFTINTTEGPLSVEVDSSHVNADTKMTGTALAVGMFGLSGYHDQLTGESDNYSGVTYLENNGEIKINTTSDFTSSGMAASVEKGGTVIVVNHGDISLSGASGKFKHEFYGQISDNGHLYLGDWIYRPGKADDVVPFALNVDSGATGKLGFTKTATLYIIPVNSKQVDQNFTLGTMFGLYKNNSNLEADLSYVDGQFRRYDTGSNMLKLHVSGSDMNHMTAKINVIPEHALGHKVRYMTYMSSINSLLDEKTVVNPRRKNVASGWQWSVRPWHSNYSSNAVSAFNGWGNGIVIKGTRHSGSLDTTTYFTIGHEALNSSDQLLSSSSKKFSSGISEQIRLNDILNAGWRIDTGRGFTDWTGHDKFGSDKSSTNSTYTYTEINTGAEISFLDNQFIGGGISTGWLRLYQGGLTFNTPGTGTVKYDKEIINTSLLNASSYWSSNFNVGDYTITPYLSLMGTYITNADYKTKFLYFDRVYTGRGEADNFFTTVATGLGLSKGNVSFRLSGSGRYSSHIAGHSMNAELSWRF</sequence>
<keyword evidence="1" id="KW-1133">Transmembrane helix</keyword>
<gene>
    <name evidence="2" type="ORF">DSA09_05770</name>
</gene>
<evidence type="ECO:0000256" key="1">
    <source>
        <dbReference type="SAM" id="Phobius"/>
    </source>
</evidence>
<accession>A0A5T8B7K2</accession>
<keyword evidence="1" id="KW-0472">Membrane</keyword>
<dbReference type="EMBL" id="AAGFSO010000003">
    <property type="protein sequence ID" value="EBN4399655.1"/>
    <property type="molecule type" value="Genomic_DNA"/>
</dbReference>
<dbReference type="AlphaFoldDB" id="A0A5T8B7K2"/>
<proteinExistence type="predicted"/>
<organism evidence="2">
    <name type="scientific">Salmonella enterica</name>
    <name type="common">Salmonella choleraesuis</name>
    <dbReference type="NCBI Taxonomy" id="28901"/>
    <lineage>
        <taxon>Bacteria</taxon>
        <taxon>Pseudomonadati</taxon>
        <taxon>Pseudomonadota</taxon>
        <taxon>Gammaproteobacteria</taxon>
        <taxon>Enterobacterales</taxon>
        <taxon>Enterobacteriaceae</taxon>
        <taxon>Salmonella</taxon>
    </lineage>
</organism>
<protein>
    <submittedName>
        <fullName evidence="2">Uncharacterized protein</fullName>
    </submittedName>
</protein>
<comment type="caution">
    <text evidence="2">The sequence shown here is derived from an EMBL/GenBank/DDBJ whole genome shotgun (WGS) entry which is preliminary data.</text>
</comment>